<evidence type="ECO:0000256" key="1">
    <source>
        <dbReference type="ARBA" id="ARBA00004651"/>
    </source>
</evidence>
<dbReference type="GO" id="GO:0071683">
    <property type="term" value="C:sensory dendrite"/>
    <property type="evidence" value="ECO:0007669"/>
    <property type="project" value="EnsemblMetazoa"/>
</dbReference>
<keyword evidence="7 10" id="KW-0472">Membrane</keyword>
<feature type="transmembrane region" description="Helical" evidence="10">
    <location>
        <begin position="292"/>
        <end position="313"/>
    </location>
</feature>
<dbReference type="PANTHER" id="PTHR21137">
    <property type="entry name" value="ODORANT RECEPTOR"/>
    <property type="match status" value="1"/>
</dbReference>
<dbReference type="PhylomeDB" id="B4KVZ6"/>
<dbReference type="InParanoid" id="B4KVZ6"/>
<evidence type="ECO:0000256" key="8">
    <source>
        <dbReference type="ARBA" id="ARBA00023170"/>
    </source>
</evidence>
<keyword evidence="3 10" id="KW-0716">Sensory transduction</keyword>
<feature type="transmembrane region" description="Helical" evidence="10">
    <location>
        <begin position="261"/>
        <end position="285"/>
    </location>
</feature>
<dbReference type="KEGG" id="dmo:Dmoj_GI11463"/>
<organism evidence="11 12">
    <name type="scientific">Drosophila mojavensis</name>
    <name type="common">Fruit fly</name>
    <dbReference type="NCBI Taxonomy" id="7230"/>
    <lineage>
        <taxon>Eukaryota</taxon>
        <taxon>Metazoa</taxon>
        <taxon>Ecdysozoa</taxon>
        <taxon>Arthropoda</taxon>
        <taxon>Hexapoda</taxon>
        <taxon>Insecta</taxon>
        <taxon>Pterygota</taxon>
        <taxon>Neoptera</taxon>
        <taxon>Endopterygota</taxon>
        <taxon>Diptera</taxon>
        <taxon>Brachycera</taxon>
        <taxon>Muscomorpha</taxon>
        <taxon>Ephydroidea</taxon>
        <taxon>Drosophilidae</taxon>
        <taxon>Drosophila</taxon>
    </lineage>
</organism>
<dbReference type="GO" id="GO:0005549">
    <property type="term" value="F:odorant binding"/>
    <property type="evidence" value="ECO:0007669"/>
    <property type="project" value="InterPro"/>
</dbReference>
<dbReference type="GO" id="GO:0005929">
    <property type="term" value="C:cilium"/>
    <property type="evidence" value="ECO:0007669"/>
    <property type="project" value="EnsemblMetazoa"/>
</dbReference>
<gene>
    <name evidence="11" type="primary">Dmoj\GI11463</name>
    <name evidence="11" type="ORF">Dmoj_GI11463</name>
</gene>
<evidence type="ECO:0000256" key="3">
    <source>
        <dbReference type="ARBA" id="ARBA00022606"/>
    </source>
</evidence>
<dbReference type="GO" id="GO:0043695">
    <property type="term" value="P:detection of pheromone"/>
    <property type="evidence" value="ECO:0007669"/>
    <property type="project" value="EnsemblMetazoa"/>
</dbReference>
<dbReference type="OrthoDB" id="6765072at2759"/>
<comment type="subcellular location">
    <subcellularLocation>
        <location evidence="1 10">Cell membrane</location>
        <topology evidence="1 10">Multi-pass membrane protein</topology>
    </subcellularLocation>
</comment>
<dbReference type="GO" id="GO:0007165">
    <property type="term" value="P:signal transduction"/>
    <property type="evidence" value="ECO:0007669"/>
    <property type="project" value="UniProtKB-KW"/>
</dbReference>
<dbReference type="EMBL" id="CH933809">
    <property type="protein sequence ID" value="EDW19547.1"/>
    <property type="molecule type" value="Genomic_DNA"/>
</dbReference>
<evidence type="ECO:0000313" key="11">
    <source>
        <dbReference type="EMBL" id="EDW19547.1"/>
    </source>
</evidence>
<dbReference type="HOGENOM" id="CLU_044523_2_0_1"/>
<dbReference type="Pfam" id="PF02949">
    <property type="entry name" value="7tm_6"/>
    <property type="match status" value="1"/>
</dbReference>
<feature type="transmembrane region" description="Helical" evidence="10">
    <location>
        <begin position="36"/>
        <end position="60"/>
    </location>
</feature>
<keyword evidence="4 10" id="KW-0812">Transmembrane</keyword>
<comment type="caution">
    <text evidence="10">Lacks conserved residue(s) required for the propagation of feature annotation.</text>
</comment>
<keyword evidence="5 10" id="KW-0552">Olfaction</keyword>
<dbReference type="eggNOG" id="ENOG502T8K4">
    <property type="taxonomic scope" value="Eukaryota"/>
</dbReference>
<sequence length="389" mass="44930">MAKTAVSRFATIIRLIRFCVKCCGTDVSNPNYRMWAWTYVTIVTIFAYFGFTGYTVYVAVQMREFATILQAIATAGSGAQGLVKLVCCVGKASLIRNIQHTYESMYREYEGRSGVYTKYLHQRINNFYYLVLGFVFIYSTTVITMICFPLYELIVLSKKAMILHFLIPGVDPNSDTGYVIMFVVHSMFLIVGAFGNFGGDMYLFLFIINIPLLKDIFSEKFKELNELVVQPDKYEEMQAVLWDLLTWHQKYATILRGTKEVYTYVMFVQLLSTCYGILFTICCIFMKNWPTAPFYLLYCFIVLYSFCGLGTIVETTNEQFTNEIYSNCLWYEMPVREQKLIILMLAKSQDQRSLTAADMLPLSMTTALQLTKAIYSFGMMMITYLDYEI</sequence>
<dbReference type="InterPro" id="IPR004117">
    <property type="entry name" value="7tm6_olfct_rcpt"/>
</dbReference>
<reference evidence="11 12" key="1">
    <citation type="journal article" date="2007" name="Nature">
        <title>Evolution of genes and genomes on the Drosophila phylogeny.</title>
        <authorList>
            <consortium name="Drosophila 12 Genomes Consortium"/>
            <person name="Clark A.G."/>
            <person name="Eisen M.B."/>
            <person name="Smith D.R."/>
            <person name="Bergman C.M."/>
            <person name="Oliver B."/>
            <person name="Markow T.A."/>
            <person name="Kaufman T.C."/>
            <person name="Kellis M."/>
            <person name="Gelbart W."/>
            <person name="Iyer V.N."/>
            <person name="Pollard D.A."/>
            <person name="Sackton T.B."/>
            <person name="Larracuente A.M."/>
            <person name="Singh N.D."/>
            <person name="Abad J.P."/>
            <person name="Abt D.N."/>
            <person name="Adryan B."/>
            <person name="Aguade M."/>
            <person name="Akashi H."/>
            <person name="Anderson W.W."/>
            <person name="Aquadro C.F."/>
            <person name="Ardell D.H."/>
            <person name="Arguello R."/>
            <person name="Artieri C.G."/>
            <person name="Barbash D.A."/>
            <person name="Barker D."/>
            <person name="Barsanti P."/>
            <person name="Batterham P."/>
            <person name="Batzoglou S."/>
            <person name="Begun D."/>
            <person name="Bhutkar A."/>
            <person name="Blanco E."/>
            <person name="Bosak S.A."/>
            <person name="Bradley R.K."/>
            <person name="Brand A.D."/>
            <person name="Brent M.R."/>
            <person name="Brooks A.N."/>
            <person name="Brown R.H."/>
            <person name="Butlin R.K."/>
            <person name="Caggese C."/>
            <person name="Calvi B.R."/>
            <person name="Bernardo de Carvalho A."/>
            <person name="Caspi A."/>
            <person name="Castrezana S."/>
            <person name="Celniker S.E."/>
            <person name="Chang J.L."/>
            <person name="Chapple C."/>
            <person name="Chatterji S."/>
            <person name="Chinwalla A."/>
            <person name="Civetta A."/>
            <person name="Clifton S.W."/>
            <person name="Comeron J.M."/>
            <person name="Costello J.C."/>
            <person name="Coyne J.A."/>
            <person name="Daub J."/>
            <person name="David R.G."/>
            <person name="Delcher A.L."/>
            <person name="Delehaunty K."/>
            <person name="Do C.B."/>
            <person name="Ebling H."/>
            <person name="Edwards K."/>
            <person name="Eickbush T."/>
            <person name="Evans J.D."/>
            <person name="Filipski A."/>
            <person name="Findeiss S."/>
            <person name="Freyhult E."/>
            <person name="Fulton L."/>
            <person name="Fulton R."/>
            <person name="Garcia A.C."/>
            <person name="Gardiner A."/>
            <person name="Garfield D.A."/>
            <person name="Garvin B.E."/>
            <person name="Gibson G."/>
            <person name="Gilbert D."/>
            <person name="Gnerre S."/>
            <person name="Godfrey J."/>
            <person name="Good R."/>
            <person name="Gotea V."/>
            <person name="Gravely B."/>
            <person name="Greenberg A.J."/>
            <person name="Griffiths-Jones S."/>
            <person name="Gross S."/>
            <person name="Guigo R."/>
            <person name="Gustafson E.A."/>
            <person name="Haerty W."/>
            <person name="Hahn M.W."/>
            <person name="Halligan D.L."/>
            <person name="Halpern A.L."/>
            <person name="Halter G.M."/>
            <person name="Han M.V."/>
            <person name="Heger A."/>
            <person name="Hillier L."/>
            <person name="Hinrichs A.S."/>
            <person name="Holmes I."/>
            <person name="Hoskins R.A."/>
            <person name="Hubisz M.J."/>
            <person name="Hultmark D."/>
            <person name="Huntley M.A."/>
            <person name="Jaffe D.B."/>
            <person name="Jagadeeshan S."/>
            <person name="Jeck W.R."/>
            <person name="Johnson J."/>
            <person name="Jones C.D."/>
            <person name="Jordan W.C."/>
            <person name="Karpen G.H."/>
            <person name="Kataoka E."/>
            <person name="Keightley P.D."/>
            <person name="Kheradpour P."/>
            <person name="Kirkness E.F."/>
            <person name="Koerich L.B."/>
            <person name="Kristiansen K."/>
            <person name="Kudrna D."/>
            <person name="Kulathinal R.J."/>
            <person name="Kumar S."/>
            <person name="Kwok R."/>
            <person name="Lander E."/>
            <person name="Langley C.H."/>
            <person name="Lapoint R."/>
            <person name="Lazzaro B.P."/>
            <person name="Lee S.J."/>
            <person name="Levesque L."/>
            <person name="Li R."/>
            <person name="Lin C.F."/>
            <person name="Lin M.F."/>
            <person name="Lindblad-Toh K."/>
            <person name="Llopart A."/>
            <person name="Long M."/>
            <person name="Low L."/>
            <person name="Lozovsky E."/>
            <person name="Lu J."/>
            <person name="Luo M."/>
            <person name="Machado C.A."/>
            <person name="Makalowski W."/>
            <person name="Marzo M."/>
            <person name="Matsuda M."/>
            <person name="Matzkin L."/>
            <person name="McAllister B."/>
            <person name="McBride C.S."/>
            <person name="McKernan B."/>
            <person name="McKernan K."/>
            <person name="Mendez-Lago M."/>
            <person name="Minx P."/>
            <person name="Mollenhauer M.U."/>
            <person name="Montooth K."/>
            <person name="Mount S.M."/>
            <person name="Mu X."/>
            <person name="Myers E."/>
            <person name="Negre B."/>
            <person name="Newfeld S."/>
            <person name="Nielsen R."/>
            <person name="Noor M.A."/>
            <person name="O'Grady P."/>
            <person name="Pachter L."/>
            <person name="Papaceit M."/>
            <person name="Parisi M.J."/>
            <person name="Parisi M."/>
            <person name="Parts L."/>
            <person name="Pedersen J.S."/>
            <person name="Pesole G."/>
            <person name="Phillippy A.M."/>
            <person name="Ponting C.P."/>
            <person name="Pop M."/>
            <person name="Porcelli D."/>
            <person name="Powell J.R."/>
            <person name="Prohaska S."/>
            <person name="Pruitt K."/>
            <person name="Puig M."/>
            <person name="Quesneville H."/>
            <person name="Ram K.R."/>
            <person name="Rand D."/>
            <person name="Rasmussen M.D."/>
            <person name="Reed L.K."/>
            <person name="Reenan R."/>
            <person name="Reily A."/>
            <person name="Remington K.A."/>
            <person name="Rieger T.T."/>
            <person name="Ritchie M.G."/>
            <person name="Robin C."/>
            <person name="Rogers Y.H."/>
            <person name="Rohde C."/>
            <person name="Rozas J."/>
            <person name="Rubenfield M.J."/>
            <person name="Ruiz A."/>
            <person name="Russo S."/>
            <person name="Salzberg S.L."/>
            <person name="Sanchez-Gracia A."/>
            <person name="Saranga D.J."/>
            <person name="Sato H."/>
            <person name="Schaeffer S.W."/>
            <person name="Schatz M.C."/>
            <person name="Schlenke T."/>
            <person name="Schwartz R."/>
            <person name="Segarra C."/>
            <person name="Singh R.S."/>
            <person name="Sirot L."/>
            <person name="Sirota M."/>
            <person name="Sisneros N.B."/>
            <person name="Smith C.D."/>
            <person name="Smith T.F."/>
            <person name="Spieth J."/>
            <person name="Stage D.E."/>
            <person name="Stark A."/>
            <person name="Stephan W."/>
            <person name="Strausberg R.L."/>
            <person name="Strempel S."/>
            <person name="Sturgill D."/>
            <person name="Sutton G."/>
            <person name="Sutton G.G."/>
            <person name="Tao W."/>
            <person name="Teichmann S."/>
            <person name="Tobari Y.N."/>
            <person name="Tomimura Y."/>
            <person name="Tsolas J.M."/>
            <person name="Valente V.L."/>
            <person name="Venter E."/>
            <person name="Venter J.C."/>
            <person name="Vicario S."/>
            <person name="Vieira F.G."/>
            <person name="Vilella A.J."/>
            <person name="Villasante A."/>
            <person name="Walenz B."/>
            <person name="Wang J."/>
            <person name="Wasserman M."/>
            <person name="Watts T."/>
            <person name="Wilson D."/>
            <person name="Wilson R.K."/>
            <person name="Wing R.A."/>
            <person name="Wolfner M.F."/>
            <person name="Wong A."/>
            <person name="Wong G.K."/>
            <person name="Wu C.I."/>
            <person name="Wu G."/>
            <person name="Yamamoto D."/>
            <person name="Yang H.P."/>
            <person name="Yang S.P."/>
            <person name="Yorke J.A."/>
            <person name="Yoshida K."/>
            <person name="Zdobnov E."/>
            <person name="Zhang P."/>
            <person name="Zhang Y."/>
            <person name="Zimin A.V."/>
            <person name="Baldwin J."/>
            <person name="Abdouelleil A."/>
            <person name="Abdulkadir J."/>
            <person name="Abebe A."/>
            <person name="Abera B."/>
            <person name="Abreu J."/>
            <person name="Acer S.C."/>
            <person name="Aftuck L."/>
            <person name="Alexander A."/>
            <person name="An P."/>
            <person name="Anderson E."/>
            <person name="Anderson S."/>
            <person name="Arachi H."/>
            <person name="Azer M."/>
            <person name="Bachantsang P."/>
            <person name="Barry A."/>
            <person name="Bayul T."/>
            <person name="Berlin A."/>
            <person name="Bessette D."/>
            <person name="Bloom T."/>
            <person name="Blye J."/>
            <person name="Boguslavskiy L."/>
            <person name="Bonnet C."/>
            <person name="Boukhgalter B."/>
            <person name="Bourzgui I."/>
            <person name="Brown A."/>
            <person name="Cahill P."/>
            <person name="Channer S."/>
            <person name="Cheshatsang Y."/>
            <person name="Chuda L."/>
            <person name="Citroen M."/>
            <person name="Collymore A."/>
            <person name="Cooke P."/>
            <person name="Costello M."/>
            <person name="D'Aco K."/>
            <person name="Daza R."/>
            <person name="De Haan G."/>
            <person name="DeGray S."/>
            <person name="DeMaso C."/>
            <person name="Dhargay N."/>
            <person name="Dooley K."/>
            <person name="Dooley E."/>
            <person name="Doricent M."/>
            <person name="Dorje P."/>
            <person name="Dorjee K."/>
            <person name="Dupes A."/>
            <person name="Elong R."/>
            <person name="Falk J."/>
            <person name="Farina A."/>
            <person name="Faro S."/>
            <person name="Ferguson D."/>
            <person name="Fisher S."/>
            <person name="Foley C.D."/>
            <person name="Franke A."/>
            <person name="Friedrich D."/>
            <person name="Gadbois L."/>
            <person name="Gearin G."/>
            <person name="Gearin C.R."/>
            <person name="Giannoukos G."/>
            <person name="Goode T."/>
            <person name="Graham J."/>
            <person name="Grandbois E."/>
            <person name="Grewal S."/>
            <person name="Gyaltsen K."/>
            <person name="Hafez N."/>
            <person name="Hagos B."/>
            <person name="Hall J."/>
            <person name="Henson C."/>
            <person name="Hollinger A."/>
            <person name="Honan T."/>
            <person name="Huard M.D."/>
            <person name="Hughes L."/>
            <person name="Hurhula B."/>
            <person name="Husby M.E."/>
            <person name="Kamat A."/>
            <person name="Kanga B."/>
            <person name="Kashin S."/>
            <person name="Khazanovich D."/>
            <person name="Kisner P."/>
            <person name="Lance K."/>
            <person name="Lara M."/>
            <person name="Lee W."/>
            <person name="Lennon N."/>
            <person name="Letendre F."/>
            <person name="LeVine R."/>
            <person name="Lipovsky A."/>
            <person name="Liu X."/>
            <person name="Liu J."/>
            <person name="Liu S."/>
            <person name="Lokyitsang T."/>
            <person name="Lokyitsang Y."/>
            <person name="Lubonja R."/>
            <person name="Lui A."/>
            <person name="MacDonald P."/>
            <person name="Magnisalis V."/>
            <person name="Maru K."/>
            <person name="Matthews C."/>
            <person name="McCusker W."/>
            <person name="McDonough S."/>
            <person name="Mehta T."/>
            <person name="Meldrim J."/>
            <person name="Meneus L."/>
            <person name="Mihai O."/>
            <person name="Mihalev A."/>
            <person name="Mihova T."/>
            <person name="Mittelman R."/>
            <person name="Mlenga V."/>
            <person name="Montmayeur A."/>
            <person name="Mulrain L."/>
            <person name="Navidi A."/>
            <person name="Naylor J."/>
            <person name="Negash T."/>
            <person name="Nguyen T."/>
            <person name="Nguyen N."/>
            <person name="Nicol R."/>
            <person name="Norbu C."/>
            <person name="Norbu N."/>
            <person name="Novod N."/>
            <person name="O'Neill B."/>
            <person name="Osman S."/>
            <person name="Markiewicz E."/>
            <person name="Oyono O.L."/>
            <person name="Patti C."/>
            <person name="Phunkhang P."/>
            <person name="Pierre F."/>
            <person name="Priest M."/>
            <person name="Raghuraman S."/>
            <person name="Rege F."/>
            <person name="Reyes R."/>
            <person name="Rise C."/>
            <person name="Rogov P."/>
            <person name="Ross K."/>
            <person name="Ryan E."/>
            <person name="Settipalli S."/>
            <person name="Shea T."/>
            <person name="Sherpa N."/>
            <person name="Shi L."/>
            <person name="Shih D."/>
            <person name="Sparrow T."/>
            <person name="Spaulding J."/>
            <person name="Stalker J."/>
            <person name="Stange-Thomann N."/>
            <person name="Stavropoulos S."/>
            <person name="Stone C."/>
            <person name="Strader C."/>
            <person name="Tesfaye S."/>
            <person name="Thomson T."/>
            <person name="Thoulutsang Y."/>
            <person name="Thoulutsang D."/>
            <person name="Topham K."/>
            <person name="Topping I."/>
            <person name="Tsamla T."/>
            <person name="Vassiliev H."/>
            <person name="Vo A."/>
            <person name="Wangchuk T."/>
            <person name="Wangdi T."/>
            <person name="Weiand M."/>
            <person name="Wilkinson J."/>
            <person name="Wilson A."/>
            <person name="Yadav S."/>
            <person name="Young G."/>
            <person name="Yu Q."/>
            <person name="Zembek L."/>
            <person name="Zhong D."/>
            <person name="Zimmer A."/>
            <person name="Zwirko Z."/>
            <person name="Jaffe D.B."/>
            <person name="Alvarez P."/>
            <person name="Brockman W."/>
            <person name="Butler J."/>
            <person name="Chin C."/>
            <person name="Gnerre S."/>
            <person name="Grabherr M."/>
            <person name="Kleber M."/>
            <person name="Mauceli E."/>
            <person name="MacCallum I."/>
        </authorList>
    </citation>
    <scope>NUCLEOTIDE SEQUENCE [LARGE SCALE GENOMIC DNA]</scope>
    <source>
        <strain evidence="12">Tucson 15081-1352.22</strain>
    </source>
</reference>
<keyword evidence="12" id="KW-1185">Reference proteome</keyword>
<evidence type="ECO:0000313" key="12">
    <source>
        <dbReference type="Proteomes" id="UP000009192"/>
    </source>
</evidence>
<evidence type="ECO:0000256" key="6">
    <source>
        <dbReference type="ARBA" id="ARBA00022989"/>
    </source>
</evidence>
<keyword evidence="9 10" id="KW-0807">Transducer</keyword>
<keyword evidence="8 10" id="KW-0675">Receptor</keyword>
<feature type="transmembrane region" description="Helical" evidence="10">
    <location>
        <begin position="127"/>
        <end position="151"/>
    </location>
</feature>
<keyword evidence="6 10" id="KW-1133">Transmembrane helix</keyword>
<comment type="similarity">
    <text evidence="10">Belongs to the insect chemoreceptor superfamily. Heteromeric odorant receptor channel (TC 1.A.69) family.</text>
</comment>
<dbReference type="OMA" id="TNCLWYE"/>
<dbReference type="GO" id="GO:0005886">
    <property type="term" value="C:plasma membrane"/>
    <property type="evidence" value="ECO:0007669"/>
    <property type="project" value="UniProtKB-SubCell"/>
</dbReference>
<feature type="transmembrane region" description="Helical" evidence="10">
    <location>
        <begin position="176"/>
        <end position="194"/>
    </location>
</feature>
<evidence type="ECO:0000256" key="2">
    <source>
        <dbReference type="ARBA" id="ARBA00022475"/>
    </source>
</evidence>
<dbReference type="GO" id="GO:0170020">
    <property type="term" value="F:ionotropic olfactory receptor activity"/>
    <property type="evidence" value="ECO:0007669"/>
    <property type="project" value="EnsemblMetazoa"/>
</dbReference>
<evidence type="ECO:0000256" key="4">
    <source>
        <dbReference type="ARBA" id="ARBA00022692"/>
    </source>
</evidence>
<evidence type="ECO:0000256" key="5">
    <source>
        <dbReference type="ARBA" id="ARBA00022725"/>
    </source>
</evidence>
<dbReference type="Proteomes" id="UP000009192">
    <property type="component" value="Unassembled WGS sequence"/>
</dbReference>
<proteinExistence type="inferred from homology"/>
<dbReference type="FunCoup" id="B4KVZ6">
    <property type="interactions" value="2"/>
</dbReference>
<protein>
    <recommendedName>
        <fullName evidence="10">Odorant receptor</fullName>
    </recommendedName>
</protein>
<name>B4KVZ6_DROMO</name>
<evidence type="ECO:0000256" key="7">
    <source>
        <dbReference type="ARBA" id="ARBA00023136"/>
    </source>
</evidence>
<dbReference type="AlphaFoldDB" id="B4KVZ6"/>
<keyword evidence="2" id="KW-1003">Cell membrane</keyword>
<dbReference type="PANTHER" id="PTHR21137:SF35">
    <property type="entry name" value="ODORANT RECEPTOR 19A-RELATED"/>
    <property type="match status" value="1"/>
</dbReference>
<evidence type="ECO:0000256" key="10">
    <source>
        <dbReference type="RuleBase" id="RU351113"/>
    </source>
</evidence>
<evidence type="ECO:0000256" key="9">
    <source>
        <dbReference type="ARBA" id="ARBA00023224"/>
    </source>
</evidence>
<accession>B4KVZ6</accession>
<dbReference type="GO" id="GO:0007619">
    <property type="term" value="P:courtship behavior"/>
    <property type="evidence" value="ECO:0007669"/>
    <property type="project" value="EnsemblMetazoa"/>
</dbReference>